<proteinExistence type="predicted"/>
<evidence type="ECO:0000313" key="2">
    <source>
        <dbReference type="Proteomes" id="UP001152320"/>
    </source>
</evidence>
<dbReference type="SUPFAM" id="SSF52540">
    <property type="entry name" value="P-loop containing nucleoside triphosphate hydrolases"/>
    <property type="match status" value="1"/>
</dbReference>
<dbReference type="InterPro" id="IPR051055">
    <property type="entry name" value="PIF1_helicase"/>
</dbReference>
<dbReference type="PANTHER" id="PTHR47642">
    <property type="entry name" value="ATP-DEPENDENT DNA HELICASE"/>
    <property type="match status" value="1"/>
</dbReference>
<gene>
    <name evidence="1" type="ORF">HOLleu_01030</name>
</gene>
<dbReference type="Proteomes" id="UP001152320">
    <property type="component" value="Chromosome 1"/>
</dbReference>
<comment type="caution">
    <text evidence="1">The sequence shown here is derived from an EMBL/GenBank/DDBJ whole genome shotgun (WGS) entry which is preliminary data.</text>
</comment>
<sequence>MRQKDDQAFAQLLNRLREGNQTADDLATLEARQFSSDNVPKEATHLFQTNDQVNAHNNKMFDLLTTTKVQIPAIDVVTGDVNKAVKKTILDHIPKNPNLTMGLIGNMSLAVGQRVDLCLNVEVDDGLINGASGIVKCIQNSDNGLIHTIWIKFDDPDIVYIILSIHKIKILSTD</sequence>
<keyword evidence="2" id="KW-1185">Reference proteome</keyword>
<dbReference type="OrthoDB" id="5981076at2759"/>
<dbReference type="PANTHER" id="PTHR47642:SF5">
    <property type="entry name" value="ATP-DEPENDENT DNA HELICASE"/>
    <property type="match status" value="1"/>
</dbReference>
<reference evidence="1" key="1">
    <citation type="submission" date="2021-10" db="EMBL/GenBank/DDBJ databases">
        <title>Tropical sea cucumber genome reveals ecological adaptation and Cuvierian tubules defense mechanism.</title>
        <authorList>
            <person name="Chen T."/>
        </authorList>
    </citation>
    <scope>NUCLEOTIDE SEQUENCE</scope>
    <source>
        <strain evidence="1">Nanhai2018</strain>
        <tissue evidence="1">Muscle</tissue>
    </source>
</reference>
<dbReference type="InterPro" id="IPR027417">
    <property type="entry name" value="P-loop_NTPase"/>
</dbReference>
<dbReference type="AlphaFoldDB" id="A0A9Q1CQ99"/>
<accession>A0A9Q1CQ99</accession>
<organism evidence="1 2">
    <name type="scientific">Holothuria leucospilota</name>
    <name type="common">Black long sea cucumber</name>
    <name type="synonym">Mertensiothuria leucospilota</name>
    <dbReference type="NCBI Taxonomy" id="206669"/>
    <lineage>
        <taxon>Eukaryota</taxon>
        <taxon>Metazoa</taxon>
        <taxon>Echinodermata</taxon>
        <taxon>Eleutherozoa</taxon>
        <taxon>Echinozoa</taxon>
        <taxon>Holothuroidea</taxon>
        <taxon>Aspidochirotacea</taxon>
        <taxon>Aspidochirotida</taxon>
        <taxon>Holothuriidae</taxon>
        <taxon>Holothuria</taxon>
    </lineage>
</organism>
<dbReference type="EMBL" id="JAIZAY010000001">
    <property type="protein sequence ID" value="KAJ8048639.1"/>
    <property type="molecule type" value="Genomic_DNA"/>
</dbReference>
<name>A0A9Q1CQ99_HOLLE</name>
<protein>
    <submittedName>
        <fullName evidence="1">Uncharacterized protein</fullName>
    </submittedName>
</protein>
<evidence type="ECO:0000313" key="1">
    <source>
        <dbReference type="EMBL" id="KAJ8048639.1"/>
    </source>
</evidence>